<feature type="transmembrane region" description="Helical" evidence="7">
    <location>
        <begin position="99"/>
        <end position="121"/>
    </location>
</feature>
<evidence type="ECO:0000256" key="3">
    <source>
        <dbReference type="ARBA" id="ARBA00022475"/>
    </source>
</evidence>
<evidence type="ECO:0000256" key="2">
    <source>
        <dbReference type="ARBA" id="ARBA00022448"/>
    </source>
</evidence>
<protein>
    <submittedName>
        <fullName evidence="9">Peptide ABC transporter permease</fullName>
    </submittedName>
</protein>
<dbReference type="Gene3D" id="1.10.3720.10">
    <property type="entry name" value="MetI-like"/>
    <property type="match status" value="1"/>
</dbReference>
<dbReference type="Proteomes" id="UP000185696">
    <property type="component" value="Unassembled WGS sequence"/>
</dbReference>
<evidence type="ECO:0000256" key="1">
    <source>
        <dbReference type="ARBA" id="ARBA00004651"/>
    </source>
</evidence>
<evidence type="ECO:0000256" key="5">
    <source>
        <dbReference type="ARBA" id="ARBA00022989"/>
    </source>
</evidence>
<comment type="subcellular location">
    <subcellularLocation>
        <location evidence="1 7">Cell membrane</location>
        <topology evidence="1 7">Multi-pass membrane protein</topology>
    </subcellularLocation>
</comment>
<evidence type="ECO:0000313" key="10">
    <source>
        <dbReference type="Proteomes" id="UP000185696"/>
    </source>
</evidence>
<keyword evidence="10" id="KW-1185">Reference proteome</keyword>
<organism evidence="9 10">
    <name type="scientific">Actinophytocola xinjiangensis</name>
    <dbReference type="NCBI Taxonomy" id="485602"/>
    <lineage>
        <taxon>Bacteria</taxon>
        <taxon>Bacillati</taxon>
        <taxon>Actinomycetota</taxon>
        <taxon>Actinomycetes</taxon>
        <taxon>Pseudonocardiales</taxon>
        <taxon>Pseudonocardiaceae</taxon>
    </lineage>
</organism>
<keyword evidence="5 7" id="KW-1133">Transmembrane helix</keyword>
<dbReference type="GO" id="GO:0005886">
    <property type="term" value="C:plasma membrane"/>
    <property type="evidence" value="ECO:0007669"/>
    <property type="project" value="UniProtKB-SubCell"/>
</dbReference>
<keyword evidence="2 7" id="KW-0813">Transport</keyword>
<evidence type="ECO:0000256" key="7">
    <source>
        <dbReference type="RuleBase" id="RU363032"/>
    </source>
</evidence>
<feature type="transmembrane region" description="Helical" evidence="7">
    <location>
        <begin position="241"/>
        <end position="268"/>
    </location>
</feature>
<dbReference type="PROSITE" id="PS50928">
    <property type="entry name" value="ABC_TM1"/>
    <property type="match status" value="1"/>
</dbReference>
<feature type="transmembrane region" description="Helical" evidence="7">
    <location>
        <begin position="179"/>
        <end position="204"/>
    </location>
</feature>
<dbReference type="InterPro" id="IPR045621">
    <property type="entry name" value="BPD_transp_1_N"/>
</dbReference>
<dbReference type="Pfam" id="PF00528">
    <property type="entry name" value="BPD_transp_1"/>
    <property type="match status" value="1"/>
</dbReference>
<dbReference type="Pfam" id="PF19300">
    <property type="entry name" value="BPD_transp_1_N"/>
    <property type="match status" value="1"/>
</dbReference>
<reference evidence="9 10" key="1">
    <citation type="submission" date="2016-12" db="EMBL/GenBank/DDBJ databases">
        <title>The draft genome sequence of Actinophytocola xinjiangensis.</title>
        <authorList>
            <person name="Wang W."/>
            <person name="Yuan L."/>
        </authorList>
    </citation>
    <scope>NUCLEOTIDE SEQUENCE [LARGE SCALE GENOMIC DNA]</scope>
    <source>
        <strain evidence="9 10">CGMCC 4.4663</strain>
    </source>
</reference>
<dbReference type="CDD" id="cd06261">
    <property type="entry name" value="TM_PBP2"/>
    <property type="match status" value="1"/>
</dbReference>
<dbReference type="InterPro" id="IPR000515">
    <property type="entry name" value="MetI-like"/>
</dbReference>
<evidence type="ECO:0000259" key="8">
    <source>
        <dbReference type="PROSITE" id="PS50928"/>
    </source>
</evidence>
<comment type="similarity">
    <text evidence="7">Belongs to the binding-protein-dependent transport system permease family.</text>
</comment>
<gene>
    <name evidence="9" type="ORF">BLA60_21485</name>
</gene>
<keyword evidence="3" id="KW-1003">Cell membrane</keyword>
<dbReference type="PANTHER" id="PTHR43163:SF6">
    <property type="entry name" value="DIPEPTIDE TRANSPORT SYSTEM PERMEASE PROTEIN DPPB-RELATED"/>
    <property type="match status" value="1"/>
</dbReference>
<evidence type="ECO:0000256" key="4">
    <source>
        <dbReference type="ARBA" id="ARBA00022692"/>
    </source>
</evidence>
<dbReference type="InterPro" id="IPR035906">
    <property type="entry name" value="MetI-like_sf"/>
</dbReference>
<sequence length="323" mass="34802">MSLWLFVLRRIGRGVATIWFAVTVTFLMLRLLPGDPALAIASTNMTPEIRAELLNQYGLDQSLPVQYVKYLGELLQGNLGMSFSQNIPVGDALMQQLPWTLLLVGVALVVTVAIGIPLGVVAASRAGGLLDRVVQVVAVTGQSLFVPSIGILLLYVFGLQLGWFPIGGAYTAGTYGGEWYLSVLSHLVLPCLSLVLVQLGAYVLTVRSTLMESLGEDYIVLAKANGLPYRRVLWKHALRNALLPTTTLIGMQICLYVVGGVILIETVYAYPGIGRGIYDAVTRLDFPVLQGAFLLLAGVVVVVNMITDIVYGLLDPRVKVGSS</sequence>
<dbReference type="AlphaFoldDB" id="A0A7Z0WNI2"/>
<feature type="transmembrane region" description="Helical" evidence="7">
    <location>
        <begin position="12"/>
        <end position="32"/>
    </location>
</feature>
<dbReference type="OrthoDB" id="9778910at2"/>
<comment type="caution">
    <text evidence="9">The sequence shown here is derived from an EMBL/GenBank/DDBJ whole genome shotgun (WGS) entry which is preliminary data.</text>
</comment>
<evidence type="ECO:0000313" key="9">
    <source>
        <dbReference type="EMBL" id="OLF09146.1"/>
    </source>
</evidence>
<dbReference type="RefSeq" id="WP_075134736.1">
    <property type="nucleotide sequence ID" value="NZ_MSIF01000010.1"/>
</dbReference>
<feature type="domain" description="ABC transmembrane type-1" evidence="8">
    <location>
        <begin position="97"/>
        <end position="307"/>
    </location>
</feature>
<dbReference type="GO" id="GO:0055085">
    <property type="term" value="P:transmembrane transport"/>
    <property type="evidence" value="ECO:0007669"/>
    <property type="project" value="InterPro"/>
</dbReference>
<dbReference type="SUPFAM" id="SSF161098">
    <property type="entry name" value="MetI-like"/>
    <property type="match status" value="1"/>
</dbReference>
<accession>A0A7Z0WNI2</accession>
<evidence type="ECO:0000256" key="6">
    <source>
        <dbReference type="ARBA" id="ARBA00023136"/>
    </source>
</evidence>
<feature type="transmembrane region" description="Helical" evidence="7">
    <location>
        <begin position="133"/>
        <end position="159"/>
    </location>
</feature>
<feature type="transmembrane region" description="Helical" evidence="7">
    <location>
        <begin position="288"/>
        <end position="314"/>
    </location>
</feature>
<keyword evidence="6 7" id="KW-0472">Membrane</keyword>
<name>A0A7Z0WNI2_9PSEU</name>
<proteinExistence type="inferred from homology"/>
<keyword evidence="4 7" id="KW-0812">Transmembrane</keyword>
<dbReference type="EMBL" id="MSIF01000010">
    <property type="protein sequence ID" value="OLF09146.1"/>
    <property type="molecule type" value="Genomic_DNA"/>
</dbReference>
<dbReference type="PANTHER" id="PTHR43163">
    <property type="entry name" value="DIPEPTIDE TRANSPORT SYSTEM PERMEASE PROTEIN DPPB-RELATED"/>
    <property type="match status" value="1"/>
</dbReference>